<keyword evidence="1" id="KW-0472">Membrane</keyword>
<name>A0A0E9WAY2_ANGAN</name>
<keyword evidence="1" id="KW-1133">Transmembrane helix</keyword>
<organism evidence="2">
    <name type="scientific">Anguilla anguilla</name>
    <name type="common">European freshwater eel</name>
    <name type="synonym">Muraena anguilla</name>
    <dbReference type="NCBI Taxonomy" id="7936"/>
    <lineage>
        <taxon>Eukaryota</taxon>
        <taxon>Metazoa</taxon>
        <taxon>Chordata</taxon>
        <taxon>Craniata</taxon>
        <taxon>Vertebrata</taxon>
        <taxon>Euteleostomi</taxon>
        <taxon>Actinopterygii</taxon>
        <taxon>Neopterygii</taxon>
        <taxon>Teleostei</taxon>
        <taxon>Anguilliformes</taxon>
        <taxon>Anguillidae</taxon>
        <taxon>Anguilla</taxon>
    </lineage>
</organism>
<keyword evidence="1" id="KW-0812">Transmembrane</keyword>
<dbReference type="EMBL" id="GBXM01021131">
    <property type="protein sequence ID" value="JAH87446.1"/>
    <property type="molecule type" value="Transcribed_RNA"/>
</dbReference>
<sequence>MYLFYVFPPSLWGVGVCTMCHLFILTRLNQVMLSAAGF</sequence>
<reference evidence="2" key="2">
    <citation type="journal article" date="2015" name="Fish Shellfish Immunol.">
        <title>Early steps in the European eel (Anguilla anguilla)-Vibrio vulnificus interaction in the gills: Role of the RtxA13 toxin.</title>
        <authorList>
            <person name="Callol A."/>
            <person name="Pajuelo D."/>
            <person name="Ebbesson L."/>
            <person name="Teles M."/>
            <person name="MacKenzie S."/>
            <person name="Amaro C."/>
        </authorList>
    </citation>
    <scope>NUCLEOTIDE SEQUENCE</scope>
</reference>
<protein>
    <submittedName>
        <fullName evidence="2">Uncharacterized protein</fullName>
    </submittedName>
</protein>
<evidence type="ECO:0000313" key="2">
    <source>
        <dbReference type="EMBL" id="JAH87446.1"/>
    </source>
</evidence>
<dbReference type="AlphaFoldDB" id="A0A0E9WAY2"/>
<proteinExistence type="predicted"/>
<feature type="transmembrane region" description="Helical" evidence="1">
    <location>
        <begin position="6"/>
        <end position="25"/>
    </location>
</feature>
<accession>A0A0E9WAY2</accession>
<reference evidence="2" key="1">
    <citation type="submission" date="2014-11" db="EMBL/GenBank/DDBJ databases">
        <authorList>
            <person name="Amaro Gonzalez C."/>
        </authorList>
    </citation>
    <scope>NUCLEOTIDE SEQUENCE</scope>
</reference>
<evidence type="ECO:0000256" key="1">
    <source>
        <dbReference type="SAM" id="Phobius"/>
    </source>
</evidence>